<dbReference type="PATRIC" id="fig|742727.4.peg.41"/>
<dbReference type="HOGENOM" id="CLU_2010702_0_0_10"/>
<keyword evidence="3" id="KW-1185">Reference proteome</keyword>
<reference evidence="2 3" key="1">
    <citation type="submission" date="2012-09" db="EMBL/GenBank/DDBJ databases">
        <title>The Genome Sequence of Bacteroides oleiciplenus YIT 12058.</title>
        <authorList>
            <consortium name="The Broad Institute Genome Sequencing Platform"/>
            <person name="Earl A."/>
            <person name="Ward D."/>
            <person name="Feldgarden M."/>
            <person name="Gevers D."/>
            <person name="Morotomi M."/>
            <person name="Walker B."/>
            <person name="Young S.K."/>
            <person name="Zeng Q."/>
            <person name="Gargeya S."/>
            <person name="Fitzgerald M."/>
            <person name="Haas B."/>
            <person name="Abouelleil A."/>
            <person name="Alvarado L."/>
            <person name="Arachchi H.M."/>
            <person name="Berlin A.M."/>
            <person name="Chapman S.B."/>
            <person name="Goldberg J."/>
            <person name="Griggs A."/>
            <person name="Gujja S."/>
            <person name="Hansen M."/>
            <person name="Howarth C."/>
            <person name="Imamovic A."/>
            <person name="Larimer J."/>
            <person name="McCowen C."/>
            <person name="Montmayeur A."/>
            <person name="Murphy C."/>
            <person name="Neiman D."/>
            <person name="Pearson M."/>
            <person name="Priest M."/>
            <person name="Roberts A."/>
            <person name="Saif S."/>
            <person name="Shea T."/>
            <person name="Sisk P."/>
            <person name="Sykes S."/>
            <person name="Wortman J."/>
            <person name="Nusbaum C."/>
            <person name="Birren B."/>
        </authorList>
    </citation>
    <scope>NUCLEOTIDE SEQUENCE [LARGE SCALE GENOMIC DNA]</scope>
    <source>
        <strain evidence="2 3">YIT 12058</strain>
    </source>
</reference>
<dbReference type="EMBL" id="ADLF01000001">
    <property type="protein sequence ID" value="EKU92384.1"/>
    <property type="molecule type" value="Genomic_DNA"/>
</dbReference>
<evidence type="ECO:0000313" key="2">
    <source>
        <dbReference type="EMBL" id="EKU92384.1"/>
    </source>
</evidence>
<sequence>MSYQEKYRCLFFYPKRKTAYIHRSGAYLRFYQDSVDLLKKIFNRLNLIVDGKPAIRIADPEVLRILIDTTEGDENKTRNEKDDSEKKIKKKELATKNKTASKKDNEYERMKDKTKNKKYNEVN</sequence>
<comment type="caution">
    <text evidence="2">The sequence shown here is derived from an EMBL/GenBank/DDBJ whole genome shotgun (WGS) entry which is preliminary data.</text>
</comment>
<accession>K9E5J5</accession>
<evidence type="ECO:0000313" key="3">
    <source>
        <dbReference type="Proteomes" id="UP000009872"/>
    </source>
</evidence>
<protein>
    <submittedName>
        <fullName evidence="2">Uncharacterized protein</fullName>
    </submittedName>
</protein>
<gene>
    <name evidence="2" type="ORF">HMPREF9447_00041</name>
</gene>
<feature type="region of interest" description="Disordered" evidence="1">
    <location>
        <begin position="69"/>
        <end position="123"/>
    </location>
</feature>
<dbReference type="AlphaFoldDB" id="K9E5J5"/>
<evidence type="ECO:0000256" key="1">
    <source>
        <dbReference type="SAM" id="MobiDB-lite"/>
    </source>
</evidence>
<name>K9E5J5_9BACE</name>
<feature type="compositionally biased region" description="Basic and acidic residues" evidence="1">
    <location>
        <begin position="73"/>
        <end position="123"/>
    </location>
</feature>
<dbReference type="Proteomes" id="UP000009872">
    <property type="component" value="Unassembled WGS sequence"/>
</dbReference>
<proteinExistence type="predicted"/>
<organism evidence="2 3">
    <name type="scientific">Bacteroides oleiciplenus YIT 12058</name>
    <dbReference type="NCBI Taxonomy" id="742727"/>
    <lineage>
        <taxon>Bacteria</taxon>
        <taxon>Pseudomonadati</taxon>
        <taxon>Bacteroidota</taxon>
        <taxon>Bacteroidia</taxon>
        <taxon>Bacteroidales</taxon>
        <taxon>Bacteroidaceae</taxon>
        <taxon>Bacteroides</taxon>
    </lineage>
</organism>